<dbReference type="Proteomes" id="UP000292373">
    <property type="component" value="Unassembled WGS sequence"/>
</dbReference>
<reference evidence="2 3" key="1">
    <citation type="submission" date="2019-01" db="EMBL/GenBank/DDBJ databases">
        <title>Lactibacter flavus gen. nov., sp. nov., a novel bacterium of the family Propionibacteriaceae isolated from raw milk and dairy products.</title>
        <authorList>
            <person name="Huptas C."/>
            <person name="Wenning M."/>
            <person name="Breitenwieser F."/>
            <person name="Doll E."/>
            <person name="Von Neubeck M."/>
            <person name="Busse H.-J."/>
            <person name="Scherer S."/>
        </authorList>
    </citation>
    <scope>NUCLEOTIDE SEQUENCE [LARGE SCALE GENOMIC DNA]</scope>
    <source>
        <strain evidence="2 3">KCTC 33808</strain>
    </source>
</reference>
<keyword evidence="2" id="KW-0315">Glutamine amidotransferase</keyword>
<keyword evidence="2" id="KW-0808">Transferase</keyword>
<evidence type="ECO:0000313" key="3">
    <source>
        <dbReference type="Proteomes" id="UP000292373"/>
    </source>
</evidence>
<dbReference type="InterPro" id="IPR017926">
    <property type="entry name" value="GATASE"/>
</dbReference>
<gene>
    <name evidence="2" type="ORF">ET989_00790</name>
</gene>
<dbReference type="PANTHER" id="PTHR42695:SF5">
    <property type="entry name" value="GLUTAMINE AMIDOTRANSFERASE YLR126C-RELATED"/>
    <property type="match status" value="1"/>
</dbReference>
<evidence type="ECO:0000259" key="1">
    <source>
        <dbReference type="Pfam" id="PF00117"/>
    </source>
</evidence>
<comment type="caution">
    <text evidence="2">The sequence shown here is derived from an EMBL/GenBank/DDBJ whole genome shotgun (WGS) entry which is preliminary data.</text>
</comment>
<evidence type="ECO:0000313" key="2">
    <source>
        <dbReference type="EMBL" id="TBT88523.1"/>
    </source>
</evidence>
<dbReference type="InterPro" id="IPR029062">
    <property type="entry name" value="Class_I_gatase-like"/>
</dbReference>
<dbReference type="GO" id="GO:0016740">
    <property type="term" value="F:transferase activity"/>
    <property type="evidence" value="ECO:0007669"/>
    <property type="project" value="UniProtKB-KW"/>
</dbReference>
<dbReference type="GO" id="GO:0005829">
    <property type="term" value="C:cytosol"/>
    <property type="evidence" value="ECO:0007669"/>
    <property type="project" value="TreeGrafter"/>
</dbReference>
<dbReference type="AlphaFoldDB" id="A0A4Q9KGR5"/>
<dbReference type="Pfam" id="PF00117">
    <property type="entry name" value="GATase"/>
    <property type="match status" value="1"/>
</dbReference>
<dbReference type="EMBL" id="SDMQ01000001">
    <property type="protein sequence ID" value="TBT88523.1"/>
    <property type="molecule type" value="Genomic_DNA"/>
</dbReference>
<dbReference type="PROSITE" id="PS51273">
    <property type="entry name" value="GATASE_TYPE_1"/>
    <property type="match status" value="1"/>
</dbReference>
<sequence>MAKQPRISVLQLDPGCPLDRFEDWLADTRVRFGVVSLWDHDVPQLASSGDGLIVLGGRMSAHDQAHHPWLDPLSDLLADAHSIDLPILGLCLGHQVLAETLGGAVTVGAEGGPEDGRAELLWTDAAASDPLFGGLVAEGLDTVAMSHSDVVAELPPGAVELARTARFPHAAFRLGSSWGVQFHPEASPDLVASWYRRSARKDTDALVEGLRTADGDIRASGRALAHAFVDIVRG</sequence>
<feature type="domain" description="Glutamine amidotransferase" evidence="1">
    <location>
        <begin position="38"/>
        <end position="188"/>
    </location>
</feature>
<organism evidence="2 3">
    <name type="scientific">Propioniciclava sinopodophylli</name>
    <dbReference type="NCBI Taxonomy" id="1837344"/>
    <lineage>
        <taxon>Bacteria</taxon>
        <taxon>Bacillati</taxon>
        <taxon>Actinomycetota</taxon>
        <taxon>Actinomycetes</taxon>
        <taxon>Propionibacteriales</taxon>
        <taxon>Propionibacteriaceae</taxon>
        <taxon>Propioniciclava</taxon>
    </lineage>
</organism>
<keyword evidence="3" id="KW-1185">Reference proteome</keyword>
<dbReference type="PANTHER" id="PTHR42695">
    <property type="entry name" value="GLUTAMINE AMIDOTRANSFERASE YLR126C-RELATED"/>
    <property type="match status" value="1"/>
</dbReference>
<dbReference type="SUPFAM" id="SSF52317">
    <property type="entry name" value="Class I glutamine amidotransferase-like"/>
    <property type="match status" value="1"/>
</dbReference>
<dbReference type="InterPro" id="IPR044992">
    <property type="entry name" value="ChyE-like"/>
</dbReference>
<name>A0A4Q9KGR5_9ACTN</name>
<dbReference type="CDD" id="cd01741">
    <property type="entry name" value="GATase1_1"/>
    <property type="match status" value="1"/>
</dbReference>
<dbReference type="Gene3D" id="3.40.50.880">
    <property type="match status" value="1"/>
</dbReference>
<protein>
    <submittedName>
        <fullName evidence="2">Type 1 glutamine amidotransferase</fullName>
    </submittedName>
</protein>
<proteinExistence type="predicted"/>
<accession>A0A4Q9KGR5</accession>
<dbReference type="OrthoDB" id="5196541at2"/>
<dbReference type="RefSeq" id="WP_131166653.1">
    <property type="nucleotide sequence ID" value="NZ_SDMQ01000001.1"/>
</dbReference>